<evidence type="ECO:0000256" key="1">
    <source>
        <dbReference type="SAM" id="Phobius"/>
    </source>
</evidence>
<name>A0ABY4YNY0_9MICO</name>
<dbReference type="Proteomes" id="UP001056455">
    <property type="component" value="Chromosome"/>
</dbReference>
<keyword evidence="1" id="KW-0812">Transmembrane</keyword>
<dbReference type="Pfam" id="PF20447">
    <property type="entry name" value="DUF6704"/>
    <property type="match status" value="1"/>
</dbReference>
<evidence type="ECO:0000313" key="3">
    <source>
        <dbReference type="Proteomes" id="UP001056455"/>
    </source>
</evidence>
<dbReference type="EMBL" id="CP099489">
    <property type="protein sequence ID" value="USQ78319.1"/>
    <property type="molecule type" value="Genomic_DNA"/>
</dbReference>
<sequence length="69" mass="7420">MDDEHGHGNSVAAWTGVLLLLLATLLISLGVMFALSWATWSGVAVAVIGIGAWWGLNAAGYNEEHWENR</sequence>
<keyword evidence="1" id="KW-0472">Membrane</keyword>
<accession>A0ABY4YNY0</accession>
<feature type="transmembrane region" description="Helical" evidence="1">
    <location>
        <begin position="42"/>
        <end position="61"/>
    </location>
</feature>
<dbReference type="NCBIfam" id="NF041681">
    <property type="entry name" value="HGxxPAAW"/>
    <property type="match status" value="1"/>
</dbReference>
<gene>
    <name evidence="2" type="ORF">NF556_11735</name>
</gene>
<keyword evidence="3" id="KW-1185">Reference proteome</keyword>
<reference evidence="2" key="1">
    <citation type="submission" date="2022-06" db="EMBL/GenBank/DDBJ databases">
        <title>Ornithinimicrobium HY1793.</title>
        <authorList>
            <person name="Huang Y."/>
        </authorList>
    </citation>
    <scope>NUCLEOTIDE SEQUENCE</scope>
    <source>
        <strain evidence="2">HY1793</strain>
    </source>
</reference>
<protein>
    <submittedName>
        <fullName evidence="2">Uncharacterized protein</fullName>
    </submittedName>
</protein>
<proteinExistence type="predicted"/>
<dbReference type="RefSeq" id="WP_252591117.1">
    <property type="nucleotide sequence ID" value="NZ_CP099489.1"/>
</dbReference>
<feature type="transmembrane region" description="Helical" evidence="1">
    <location>
        <begin position="12"/>
        <end position="35"/>
    </location>
</feature>
<evidence type="ECO:0000313" key="2">
    <source>
        <dbReference type="EMBL" id="USQ78319.1"/>
    </source>
</evidence>
<keyword evidence="1" id="KW-1133">Transmembrane helix</keyword>
<organism evidence="2 3">
    <name type="scientific">Ornithinimicrobium faecis</name>
    <dbReference type="NCBI Taxonomy" id="2934158"/>
    <lineage>
        <taxon>Bacteria</taxon>
        <taxon>Bacillati</taxon>
        <taxon>Actinomycetota</taxon>
        <taxon>Actinomycetes</taxon>
        <taxon>Micrococcales</taxon>
        <taxon>Ornithinimicrobiaceae</taxon>
        <taxon>Ornithinimicrobium</taxon>
    </lineage>
</organism>
<dbReference type="InterPro" id="IPR046550">
    <property type="entry name" value="DUF6704"/>
</dbReference>